<feature type="domain" description="ABC transmembrane type-1" evidence="9">
    <location>
        <begin position="29"/>
        <end position="307"/>
    </location>
</feature>
<dbReference type="Pfam" id="PF00664">
    <property type="entry name" value="ABC_membrane"/>
    <property type="match status" value="1"/>
</dbReference>
<keyword evidence="2 7" id="KW-0812">Transmembrane</keyword>
<dbReference type="PROSITE" id="PS50929">
    <property type="entry name" value="ABC_TM1F"/>
    <property type="match status" value="1"/>
</dbReference>
<dbReference type="AlphaFoldDB" id="A0A1G5GCL6"/>
<dbReference type="PROSITE" id="PS00211">
    <property type="entry name" value="ABC_TRANSPORTER_1"/>
    <property type="match status" value="1"/>
</dbReference>
<feature type="transmembrane region" description="Helical" evidence="7">
    <location>
        <begin position="62"/>
        <end position="82"/>
    </location>
</feature>
<dbReference type="GO" id="GO:0034040">
    <property type="term" value="F:ATPase-coupled lipid transmembrane transporter activity"/>
    <property type="evidence" value="ECO:0007669"/>
    <property type="project" value="TreeGrafter"/>
</dbReference>
<evidence type="ECO:0000256" key="4">
    <source>
        <dbReference type="ARBA" id="ARBA00022840"/>
    </source>
</evidence>
<evidence type="ECO:0000259" key="8">
    <source>
        <dbReference type="PROSITE" id="PS50893"/>
    </source>
</evidence>
<dbReference type="PANTHER" id="PTHR24221">
    <property type="entry name" value="ATP-BINDING CASSETTE SUB-FAMILY B"/>
    <property type="match status" value="1"/>
</dbReference>
<reference evidence="10 11" key="1">
    <citation type="submission" date="2016-10" db="EMBL/GenBank/DDBJ databases">
        <authorList>
            <person name="de Groot N.N."/>
        </authorList>
    </citation>
    <scope>NUCLEOTIDE SEQUENCE [LARGE SCALE GENOMIC DNA]</scope>
    <source>
        <strain evidence="10 11">CGMCC 1.8925</strain>
    </source>
</reference>
<dbReference type="GO" id="GO:0005886">
    <property type="term" value="C:plasma membrane"/>
    <property type="evidence" value="ECO:0007669"/>
    <property type="project" value="UniProtKB-SubCell"/>
</dbReference>
<dbReference type="GO" id="GO:0140359">
    <property type="term" value="F:ABC-type transporter activity"/>
    <property type="evidence" value="ECO:0007669"/>
    <property type="project" value="InterPro"/>
</dbReference>
<keyword evidence="6 7" id="KW-0472">Membrane</keyword>
<dbReference type="InterPro" id="IPR011527">
    <property type="entry name" value="ABC1_TM_dom"/>
</dbReference>
<evidence type="ECO:0000313" key="10">
    <source>
        <dbReference type="EMBL" id="SCY49091.1"/>
    </source>
</evidence>
<dbReference type="GO" id="GO:0016887">
    <property type="term" value="F:ATP hydrolysis activity"/>
    <property type="evidence" value="ECO:0007669"/>
    <property type="project" value="InterPro"/>
</dbReference>
<evidence type="ECO:0000256" key="3">
    <source>
        <dbReference type="ARBA" id="ARBA00022741"/>
    </source>
</evidence>
<dbReference type="InterPro" id="IPR017871">
    <property type="entry name" value="ABC_transporter-like_CS"/>
</dbReference>
<evidence type="ECO:0000313" key="11">
    <source>
        <dbReference type="Proteomes" id="UP000199502"/>
    </source>
</evidence>
<dbReference type="Proteomes" id="UP000199502">
    <property type="component" value="Unassembled WGS sequence"/>
</dbReference>
<dbReference type="RefSeq" id="WP_425415687.1">
    <property type="nucleotide sequence ID" value="NZ_FMVT01000005.1"/>
</dbReference>
<evidence type="ECO:0000256" key="5">
    <source>
        <dbReference type="ARBA" id="ARBA00022989"/>
    </source>
</evidence>
<evidence type="ECO:0000256" key="2">
    <source>
        <dbReference type="ARBA" id="ARBA00022692"/>
    </source>
</evidence>
<dbReference type="InterPro" id="IPR010128">
    <property type="entry name" value="ATPase_T1SS_PrtD-like"/>
</dbReference>
<dbReference type="InterPro" id="IPR039421">
    <property type="entry name" value="Type_1_exporter"/>
</dbReference>
<keyword evidence="4 10" id="KW-0067">ATP-binding</keyword>
<feature type="domain" description="ABC transporter" evidence="8">
    <location>
        <begin position="338"/>
        <end position="574"/>
    </location>
</feature>
<keyword evidence="3" id="KW-0547">Nucleotide-binding</keyword>
<dbReference type="PROSITE" id="PS50893">
    <property type="entry name" value="ABC_TRANSPORTER_2"/>
    <property type="match status" value="1"/>
</dbReference>
<dbReference type="SMART" id="SM00382">
    <property type="entry name" value="AAA"/>
    <property type="match status" value="1"/>
</dbReference>
<dbReference type="InterPro" id="IPR003439">
    <property type="entry name" value="ABC_transporter-like_ATP-bd"/>
</dbReference>
<evidence type="ECO:0000259" key="9">
    <source>
        <dbReference type="PROSITE" id="PS50929"/>
    </source>
</evidence>
<protein>
    <submittedName>
        <fullName evidence="10">ATP-binding cassette, subfamily C</fullName>
    </submittedName>
</protein>
<dbReference type="GO" id="GO:0005524">
    <property type="term" value="F:ATP binding"/>
    <property type="evidence" value="ECO:0007669"/>
    <property type="project" value="UniProtKB-KW"/>
</dbReference>
<dbReference type="SUPFAM" id="SSF90123">
    <property type="entry name" value="ABC transporter transmembrane region"/>
    <property type="match status" value="1"/>
</dbReference>
<dbReference type="Gene3D" id="3.40.50.300">
    <property type="entry name" value="P-loop containing nucleotide triphosphate hydrolases"/>
    <property type="match status" value="1"/>
</dbReference>
<evidence type="ECO:0000256" key="7">
    <source>
        <dbReference type="SAM" id="Phobius"/>
    </source>
</evidence>
<sequence length="585" mass="61349">MTASAAMTATRPGRHELRLAQSAGLPVAAAVAAFSAAVNLLMLTGPIFMLQVYDRVLASRSVETLAALTLLMTFLFLAMGLIDVARGRIVQRIAARFQSRLEARVFAATLRDEQLRGPGAAVAMGPRDLEAVSRFVGSPTMLAIFDLPWTPLFAAAIFVFHPLLGAIALGGGVLLVLITLATRALTRGPLQISAEAGGIAQRMADLFGDQGETLGALGMRGTAFARWHGARAASQDQAVRAADLAGGLTALSRGFRLFLQSLLLAAGAWLVLRNQLTPGAMIASSIMMGRALAPVDQLVAGWAGLQAAQDGWQRLGHLLTRHPPEPPRTPLPRPQAQLDLRNLTVAPPGAASPTLRGVNLALRPGQAIGVIGASGAGKSTLARALTGAWTPLSGTVRLGGATLDQYDPDVLGGLIGYLPQQVTLFDGTIAENIARLAASPDPARVVEAARAADAHRMILDLPQGYDTRISQTGGRLSGGQIQRIGLARALYPDPVILVLDEPNSNLDHAGSEALNAAIRRIKARGGGVIIMAHRPAAITECEYLLVLEHGVRRSFGPRDKVLREVTENAAQIAEARQAATKGGAA</sequence>
<accession>A0A1G5GCL6</accession>
<dbReference type="EMBL" id="FMVT01000005">
    <property type="protein sequence ID" value="SCY49091.1"/>
    <property type="molecule type" value="Genomic_DNA"/>
</dbReference>
<dbReference type="InterPro" id="IPR003593">
    <property type="entry name" value="AAA+_ATPase"/>
</dbReference>
<dbReference type="Gene3D" id="1.20.1560.10">
    <property type="entry name" value="ABC transporter type 1, transmembrane domain"/>
    <property type="match status" value="1"/>
</dbReference>
<dbReference type="PANTHER" id="PTHR24221:SF248">
    <property type="entry name" value="ABC TRANSPORTER TRANSMEMBRANE REGION"/>
    <property type="match status" value="1"/>
</dbReference>
<dbReference type="GO" id="GO:0030256">
    <property type="term" value="C:type I protein secretion system complex"/>
    <property type="evidence" value="ECO:0007669"/>
    <property type="project" value="InterPro"/>
</dbReference>
<dbReference type="InterPro" id="IPR036640">
    <property type="entry name" value="ABC1_TM_sf"/>
</dbReference>
<organism evidence="10 11">
    <name type="scientific">Paracoccus tibetensis</name>
    <dbReference type="NCBI Taxonomy" id="336292"/>
    <lineage>
        <taxon>Bacteria</taxon>
        <taxon>Pseudomonadati</taxon>
        <taxon>Pseudomonadota</taxon>
        <taxon>Alphaproteobacteria</taxon>
        <taxon>Rhodobacterales</taxon>
        <taxon>Paracoccaceae</taxon>
        <taxon>Paracoccus</taxon>
    </lineage>
</organism>
<dbReference type="STRING" id="336292.SAMN05660710_01702"/>
<proteinExistence type="predicted"/>
<keyword evidence="11" id="KW-1185">Reference proteome</keyword>
<comment type="subcellular location">
    <subcellularLocation>
        <location evidence="1">Cell membrane</location>
        <topology evidence="1">Multi-pass membrane protein</topology>
    </subcellularLocation>
</comment>
<evidence type="ECO:0000256" key="6">
    <source>
        <dbReference type="ARBA" id="ARBA00023136"/>
    </source>
</evidence>
<dbReference type="Pfam" id="PF00005">
    <property type="entry name" value="ABC_tran"/>
    <property type="match status" value="1"/>
</dbReference>
<keyword evidence="5 7" id="KW-1133">Transmembrane helix</keyword>
<dbReference type="NCBIfam" id="TIGR01842">
    <property type="entry name" value="type_I_sec_PrtD"/>
    <property type="match status" value="1"/>
</dbReference>
<feature type="transmembrane region" description="Helical" evidence="7">
    <location>
        <begin position="27"/>
        <end position="50"/>
    </location>
</feature>
<name>A0A1G5GCL6_9RHOB</name>
<dbReference type="SUPFAM" id="SSF52540">
    <property type="entry name" value="P-loop containing nucleoside triphosphate hydrolases"/>
    <property type="match status" value="1"/>
</dbReference>
<feature type="transmembrane region" description="Helical" evidence="7">
    <location>
        <begin position="152"/>
        <end position="178"/>
    </location>
</feature>
<gene>
    <name evidence="10" type="ORF">SAMN05660710_01702</name>
</gene>
<evidence type="ECO:0000256" key="1">
    <source>
        <dbReference type="ARBA" id="ARBA00004651"/>
    </source>
</evidence>
<dbReference type="InterPro" id="IPR027417">
    <property type="entry name" value="P-loop_NTPase"/>
</dbReference>
<dbReference type="GO" id="GO:0030253">
    <property type="term" value="P:protein secretion by the type I secretion system"/>
    <property type="evidence" value="ECO:0007669"/>
    <property type="project" value="InterPro"/>
</dbReference>